<protein>
    <recommendedName>
        <fullName evidence="4">S-adenosyl-L-methionine-dependent methyltransferase</fullName>
        <ecNumber evidence="4">2.1.1.-</ecNumber>
    </recommendedName>
</protein>
<dbReference type="OrthoDB" id="9806164at2"/>
<keyword evidence="4" id="KW-0949">S-adenosyl-L-methionine</keyword>
<dbReference type="GO" id="GO:0032259">
    <property type="term" value="P:methylation"/>
    <property type="evidence" value="ECO:0007669"/>
    <property type="project" value="UniProtKB-KW"/>
</dbReference>
<keyword evidence="3 5" id="KW-0808">Transferase</keyword>
<dbReference type="EMBL" id="AP021874">
    <property type="protein sequence ID" value="BBO71591.1"/>
    <property type="molecule type" value="Genomic_DNA"/>
</dbReference>
<name>A0A5K7YWX2_9BACT</name>
<dbReference type="SUPFAM" id="SSF53335">
    <property type="entry name" value="S-adenosyl-L-methionine-dependent methyltransferases"/>
    <property type="match status" value="1"/>
</dbReference>
<evidence type="ECO:0000256" key="2">
    <source>
        <dbReference type="ARBA" id="ARBA00022603"/>
    </source>
</evidence>
<evidence type="ECO:0000313" key="5">
    <source>
        <dbReference type="EMBL" id="BBO71591.1"/>
    </source>
</evidence>
<keyword evidence="6" id="KW-1185">Reference proteome</keyword>
<dbReference type="Proteomes" id="UP000427906">
    <property type="component" value="Chromosome"/>
</dbReference>
<dbReference type="AlphaFoldDB" id="A0A5K7YWX2"/>
<accession>A0A5K7YWX2</accession>
<dbReference type="InterPro" id="IPR007213">
    <property type="entry name" value="Ppm1/Ppm2/Tcmp"/>
</dbReference>
<reference evidence="5 6" key="1">
    <citation type="submission" date="2019-11" db="EMBL/GenBank/DDBJ databases">
        <title>Comparative genomics of hydrocarbon-degrading Desulfosarcina strains.</title>
        <authorList>
            <person name="Watanabe M."/>
            <person name="Kojima H."/>
            <person name="Fukui M."/>
        </authorList>
    </citation>
    <scope>NUCLEOTIDE SEQUENCE [LARGE SCALE GENOMIC DNA]</scope>
    <source>
        <strain evidence="5 6">PL12</strain>
    </source>
</reference>
<dbReference type="PANTHER" id="PTHR43619">
    <property type="entry name" value="S-ADENOSYL-L-METHIONINE-DEPENDENT METHYLTRANSFERASE YKTD-RELATED"/>
    <property type="match status" value="1"/>
</dbReference>
<evidence type="ECO:0000313" key="6">
    <source>
        <dbReference type="Proteomes" id="UP000427906"/>
    </source>
</evidence>
<dbReference type="NCBIfam" id="TIGR00027">
    <property type="entry name" value="mthyl_TIGR00027"/>
    <property type="match status" value="1"/>
</dbReference>
<evidence type="ECO:0000256" key="4">
    <source>
        <dbReference type="RuleBase" id="RU362030"/>
    </source>
</evidence>
<dbReference type="RefSeq" id="WP_155319403.1">
    <property type="nucleotide sequence ID" value="NZ_AP021874.1"/>
</dbReference>
<dbReference type="KEGG" id="dalk:DSCA_55210"/>
<dbReference type="EC" id="2.1.1.-" evidence="4"/>
<comment type="similarity">
    <text evidence="1 4">Belongs to the UPF0677 family.</text>
</comment>
<dbReference type="Gene3D" id="3.40.50.150">
    <property type="entry name" value="Vaccinia Virus protein VP39"/>
    <property type="match status" value="1"/>
</dbReference>
<dbReference type="InterPro" id="IPR011610">
    <property type="entry name" value="SAM_mthyl_Trfase_ML2640-like"/>
</dbReference>
<organism evidence="5 6">
    <name type="scientific">Desulfosarcina alkanivorans</name>
    <dbReference type="NCBI Taxonomy" id="571177"/>
    <lineage>
        <taxon>Bacteria</taxon>
        <taxon>Pseudomonadati</taxon>
        <taxon>Thermodesulfobacteriota</taxon>
        <taxon>Desulfobacteria</taxon>
        <taxon>Desulfobacterales</taxon>
        <taxon>Desulfosarcinaceae</taxon>
        <taxon>Desulfosarcina</taxon>
    </lineage>
</organism>
<dbReference type="InterPro" id="IPR029063">
    <property type="entry name" value="SAM-dependent_MTases_sf"/>
</dbReference>
<evidence type="ECO:0000256" key="3">
    <source>
        <dbReference type="ARBA" id="ARBA00022679"/>
    </source>
</evidence>
<gene>
    <name evidence="5" type="ORF">DSCA_55210</name>
</gene>
<dbReference type="PANTHER" id="PTHR43619:SF2">
    <property type="entry name" value="S-ADENOSYL-L-METHIONINE-DEPENDENT METHYLTRANSFERASES SUPERFAMILY PROTEIN"/>
    <property type="match status" value="1"/>
</dbReference>
<sequence>MSGHCRWYVLPGFFITVWLLTAMTVTPAIASRLGDIPVTEEFTAGMRAIAAMDPDEKIRNPDTMARQFLSPAYWFWSALDEDYEKSKKFIKFYRVSGYYASNACTKHIDGILQEAVGKGLQQVVIIGAGLDSRAYRFRQQMPSVRFFEVDLPAAVARKKELVRAAVGKPPATVSYVSVDYRNGGMDGALKQAGYDGARQTLFVCEGVTRYIDAAAVDRTLRFIAENAASGSELVFDYIPDDIANGDFSKMPWARFQAVRMAAYGHPWRFGIAPDKAGEFANNRGFSVVSDLGAGELAQRYLVRSDGGIDGKPTPYFRIMHAVLNK</sequence>
<dbReference type="GO" id="GO:0008168">
    <property type="term" value="F:methyltransferase activity"/>
    <property type="evidence" value="ECO:0007669"/>
    <property type="project" value="UniProtKB-UniRule"/>
</dbReference>
<comment type="function">
    <text evidence="4">Exhibits S-adenosyl-L-methionine-dependent methyltransferase activity.</text>
</comment>
<keyword evidence="2 4" id="KW-0489">Methyltransferase</keyword>
<evidence type="ECO:0000256" key="1">
    <source>
        <dbReference type="ARBA" id="ARBA00008138"/>
    </source>
</evidence>
<dbReference type="Pfam" id="PF04072">
    <property type="entry name" value="LCM"/>
    <property type="match status" value="1"/>
</dbReference>
<proteinExistence type="inferred from homology"/>